<feature type="domain" description="DNA helicase Pif1-like DEAD-box helicase" evidence="10">
    <location>
        <begin position="225"/>
        <end position="358"/>
    </location>
</feature>
<dbReference type="GO" id="GO:0005524">
    <property type="term" value="F:ATP binding"/>
    <property type="evidence" value="ECO:0007669"/>
    <property type="project" value="UniProtKB-KW"/>
</dbReference>
<dbReference type="RefSeq" id="XP_034232824.1">
    <property type="nucleotide sequence ID" value="XM_034376933.1"/>
</dbReference>
<dbReference type="GO" id="GO:0006310">
    <property type="term" value="P:DNA recombination"/>
    <property type="evidence" value="ECO:0007669"/>
    <property type="project" value="UniProtKB-KW"/>
</dbReference>
<name>A0A6P8ZI17_THRPL</name>
<dbReference type="GeneID" id="117640428"/>
<keyword evidence="3 9" id="KW-0378">Hydrolase</keyword>
<organism evidence="13">
    <name type="scientific">Thrips palmi</name>
    <name type="common">Melon thrips</name>
    <dbReference type="NCBI Taxonomy" id="161013"/>
    <lineage>
        <taxon>Eukaryota</taxon>
        <taxon>Metazoa</taxon>
        <taxon>Ecdysozoa</taxon>
        <taxon>Arthropoda</taxon>
        <taxon>Hexapoda</taxon>
        <taxon>Insecta</taxon>
        <taxon>Pterygota</taxon>
        <taxon>Neoptera</taxon>
        <taxon>Paraneoptera</taxon>
        <taxon>Thysanoptera</taxon>
        <taxon>Terebrantia</taxon>
        <taxon>Thripoidea</taxon>
        <taxon>Thripidae</taxon>
        <taxon>Thrips</taxon>
    </lineage>
</organism>
<dbReference type="Gene3D" id="3.40.50.300">
    <property type="entry name" value="P-loop containing nucleotide triphosphate hydrolases"/>
    <property type="match status" value="1"/>
</dbReference>
<dbReference type="InterPro" id="IPR049163">
    <property type="entry name" value="Pif1-like_2B_dom"/>
</dbReference>
<dbReference type="SUPFAM" id="SSF52540">
    <property type="entry name" value="P-loop containing nucleoside triphosphate hydrolases"/>
    <property type="match status" value="2"/>
</dbReference>
<evidence type="ECO:0000256" key="5">
    <source>
        <dbReference type="ARBA" id="ARBA00022840"/>
    </source>
</evidence>
<evidence type="ECO:0000256" key="7">
    <source>
        <dbReference type="ARBA" id="ARBA00023204"/>
    </source>
</evidence>
<evidence type="ECO:0000259" key="10">
    <source>
        <dbReference type="Pfam" id="PF05970"/>
    </source>
</evidence>
<feature type="domain" description="DNA helicase Pif1-like 2B" evidence="11">
    <location>
        <begin position="499"/>
        <end position="532"/>
    </location>
</feature>
<sequence>MANMSLLQVALTRGPPANRRDNRWSTNRREAVVRVFPRPKLTPNDEQNEEFYRVEVLLQVPWRTEEEAKGGFATWKEAFQANNLAPRRDRDIHALAAAAAAELRAEEAAERAQFEDPVFEGEEDDGLEEWMVAARMGAHGRVEQVELGRREVDLSYDWHASSDAYGDIAKLRTFVADSKAEHVEAPRERVLPDIVYSAEQQTVLNLLQSQIDSVLHPDPNARPVPKRVIIQGKAGSGKSTVIDKMMAMIVEAFGLEAVKLMAYTGVAALNIGGETINSCLKIPVQVGDYPEMNAEALRKFQDAMAPVRFLIVDEYSMVGSKLLGYMERRCRDGKPDCDDPFGGCFVYLVGDIRQLPPVGDPVLYPPLPAPWHNRAARQPVSPEVTRGRMAFASFQKSVILPVSQRQADDTLREFLDRLSVGNTTNADFARLSERFLLNVPVAEREAFRDALHIYWTRVEVMEHNIKRLVDLQTPVARIPARHHGPGAANGTTDAAGGLDRVLYLSKGARVMLRSNLWLKAGLVNGALGTVVDIIYRKKPSKASVQAVPRFEGESILLYLYVSECFFIS</sequence>
<evidence type="ECO:0000256" key="3">
    <source>
        <dbReference type="ARBA" id="ARBA00022801"/>
    </source>
</evidence>
<keyword evidence="4 9" id="KW-0347">Helicase</keyword>
<keyword evidence="2 9" id="KW-0227">DNA damage</keyword>
<evidence type="ECO:0000256" key="2">
    <source>
        <dbReference type="ARBA" id="ARBA00022763"/>
    </source>
</evidence>
<dbReference type="PANTHER" id="PTHR47642">
    <property type="entry name" value="ATP-DEPENDENT DNA HELICASE"/>
    <property type="match status" value="1"/>
</dbReference>
<keyword evidence="1 9" id="KW-0547">Nucleotide-binding</keyword>
<dbReference type="GO" id="GO:0000723">
    <property type="term" value="P:telomere maintenance"/>
    <property type="evidence" value="ECO:0007669"/>
    <property type="project" value="InterPro"/>
</dbReference>
<gene>
    <name evidence="13" type="primary">LOC117640428</name>
</gene>
<keyword evidence="12" id="KW-1185">Reference proteome</keyword>
<evidence type="ECO:0000313" key="13">
    <source>
        <dbReference type="RefSeq" id="XP_034232824.1"/>
    </source>
</evidence>
<comment type="similarity">
    <text evidence="9">Belongs to the helicase family.</text>
</comment>
<evidence type="ECO:0000256" key="4">
    <source>
        <dbReference type="ARBA" id="ARBA00022806"/>
    </source>
</evidence>
<dbReference type="Proteomes" id="UP000515158">
    <property type="component" value="Unplaced"/>
</dbReference>
<evidence type="ECO:0000256" key="1">
    <source>
        <dbReference type="ARBA" id="ARBA00022741"/>
    </source>
</evidence>
<proteinExistence type="inferred from homology"/>
<dbReference type="Pfam" id="PF05970">
    <property type="entry name" value="PIF1"/>
    <property type="match status" value="1"/>
</dbReference>
<dbReference type="InParanoid" id="A0A6P8ZI17"/>
<evidence type="ECO:0000259" key="11">
    <source>
        <dbReference type="Pfam" id="PF21530"/>
    </source>
</evidence>
<dbReference type="Pfam" id="PF21530">
    <property type="entry name" value="Pif1_2B_dom"/>
    <property type="match status" value="1"/>
</dbReference>
<dbReference type="PANTHER" id="PTHR47642:SF5">
    <property type="entry name" value="ATP-DEPENDENT DNA HELICASE"/>
    <property type="match status" value="1"/>
</dbReference>
<dbReference type="OrthoDB" id="8196283at2759"/>
<dbReference type="InterPro" id="IPR051055">
    <property type="entry name" value="PIF1_helicase"/>
</dbReference>
<dbReference type="KEGG" id="tpal:117640428"/>
<comment type="catalytic activity">
    <reaction evidence="9">
        <text>ATP + H2O = ADP + phosphate + H(+)</text>
        <dbReference type="Rhea" id="RHEA:13065"/>
        <dbReference type="ChEBI" id="CHEBI:15377"/>
        <dbReference type="ChEBI" id="CHEBI:15378"/>
        <dbReference type="ChEBI" id="CHEBI:30616"/>
        <dbReference type="ChEBI" id="CHEBI:43474"/>
        <dbReference type="ChEBI" id="CHEBI:456216"/>
        <dbReference type="EC" id="5.6.2.3"/>
    </reaction>
</comment>
<comment type="cofactor">
    <cofactor evidence="9">
        <name>Mg(2+)</name>
        <dbReference type="ChEBI" id="CHEBI:18420"/>
    </cofactor>
</comment>
<keyword evidence="5 9" id="KW-0067">ATP-binding</keyword>
<keyword evidence="8" id="KW-0413">Isomerase</keyword>
<evidence type="ECO:0000256" key="9">
    <source>
        <dbReference type="RuleBase" id="RU363044"/>
    </source>
</evidence>
<protein>
    <recommendedName>
        <fullName evidence="9">ATP-dependent DNA helicase</fullName>
        <ecNumber evidence="9">5.6.2.3</ecNumber>
    </recommendedName>
</protein>
<dbReference type="EC" id="5.6.2.3" evidence="9"/>
<dbReference type="InterPro" id="IPR010285">
    <property type="entry name" value="DNA_helicase_pif1-like_DEAD"/>
</dbReference>
<keyword evidence="9" id="KW-0233">DNA recombination</keyword>
<dbReference type="GO" id="GO:0043139">
    <property type="term" value="F:5'-3' DNA helicase activity"/>
    <property type="evidence" value="ECO:0007669"/>
    <property type="project" value="UniProtKB-EC"/>
</dbReference>
<keyword evidence="6" id="KW-0238">DNA-binding</keyword>
<dbReference type="AlphaFoldDB" id="A0A6P8ZI17"/>
<accession>A0A6P8ZI17</accession>
<dbReference type="InterPro" id="IPR027417">
    <property type="entry name" value="P-loop_NTPase"/>
</dbReference>
<dbReference type="GO" id="GO:0016787">
    <property type="term" value="F:hydrolase activity"/>
    <property type="evidence" value="ECO:0007669"/>
    <property type="project" value="UniProtKB-KW"/>
</dbReference>
<evidence type="ECO:0000313" key="12">
    <source>
        <dbReference type="Proteomes" id="UP000515158"/>
    </source>
</evidence>
<dbReference type="GO" id="GO:0006281">
    <property type="term" value="P:DNA repair"/>
    <property type="evidence" value="ECO:0007669"/>
    <property type="project" value="UniProtKB-KW"/>
</dbReference>
<evidence type="ECO:0000256" key="8">
    <source>
        <dbReference type="ARBA" id="ARBA00023235"/>
    </source>
</evidence>
<evidence type="ECO:0000256" key="6">
    <source>
        <dbReference type="ARBA" id="ARBA00023125"/>
    </source>
</evidence>
<reference evidence="13" key="1">
    <citation type="submission" date="2025-08" db="UniProtKB">
        <authorList>
            <consortium name="RefSeq"/>
        </authorList>
    </citation>
    <scope>IDENTIFICATION</scope>
    <source>
        <tissue evidence="13">Total insect</tissue>
    </source>
</reference>
<keyword evidence="7 9" id="KW-0234">DNA repair</keyword>